<dbReference type="PANTHER" id="PTHR31884:SF1">
    <property type="entry name" value="POLYGALACTURONASE"/>
    <property type="match status" value="1"/>
</dbReference>
<dbReference type="InterPro" id="IPR011050">
    <property type="entry name" value="Pectin_lyase_fold/virulence"/>
</dbReference>
<dbReference type="Gene3D" id="2.160.20.10">
    <property type="entry name" value="Single-stranded right-handed beta-helix, Pectin lyase-like"/>
    <property type="match status" value="1"/>
</dbReference>
<dbReference type="OrthoDB" id="1546079at2759"/>
<organism evidence="13 14">
    <name type="scientific">Fistulina hepatica ATCC 64428</name>
    <dbReference type="NCBI Taxonomy" id="1128425"/>
    <lineage>
        <taxon>Eukaryota</taxon>
        <taxon>Fungi</taxon>
        <taxon>Dikarya</taxon>
        <taxon>Basidiomycota</taxon>
        <taxon>Agaricomycotina</taxon>
        <taxon>Agaricomycetes</taxon>
        <taxon>Agaricomycetidae</taxon>
        <taxon>Agaricales</taxon>
        <taxon>Fistulinaceae</taxon>
        <taxon>Fistulina</taxon>
    </lineage>
</organism>
<dbReference type="PROSITE" id="PS00502">
    <property type="entry name" value="POLYGALACTURONASE"/>
    <property type="match status" value="1"/>
</dbReference>
<keyword evidence="3 12" id="KW-0732">Signal</keyword>
<feature type="active site" evidence="10">
    <location>
        <position position="219"/>
    </location>
</feature>
<feature type="signal peptide" evidence="12">
    <location>
        <begin position="1"/>
        <end position="17"/>
    </location>
</feature>
<dbReference type="GO" id="GO:0071555">
    <property type="term" value="P:cell wall organization"/>
    <property type="evidence" value="ECO:0007669"/>
    <property type="project" value="UniProtKB-KW"/>
</dbReference>
<dbReference type="InterPro" id="IPR012334">
    <property type="entry name" value="Pectin_lyas_fold"/>
</dbReference>
<dbReference type="GO" id="GO:0045490">
    <property type="term" value="P:pectin catabolic process"/>
    <property type="evidence" value="ECO:0007669"/>
    <property type="project" value="TreeGrafter"/>
</dbReference>
<keyword evidence="4" id="KW-0677">Repeat</keyword>
<evidence type="ECO:0000256" key="12">
    <source>
        <dbReference type="SAM" id="SignalP"/>
    </source>
</evidence>
<evidence type="ECO:0000256" key="10">
    <source>
        <dbReference type="PROSITE-ProRule" id="PRU10052"/>
    </source>
</evidence>
<dbReference type="InterPro" id="IPR006626">
    <property type="entry name" value="PbH1"/>
</dbReference>
<evidence type="ECO:0000256" key="11">
    <source>
        <dbReference type="RuleBase" id="RU361169"/>
    </source>
</evidence>
<evidence type="ECO:0000313" key="14">
    <source>
        <dbReference type="Proteomes" id="UP000054144"/>
    </source>
</evidence>
<dbReference type="InterPro" id="IPR050434">
    <property type="entry name" value="Glycosyl_hydrlase_28"/>
</dbReference>
<evidence type="ECO:0000256" key="2">
    <source>
        <dbReference type="ARBA" id="ARBA00012736"/>
    </source>
</evidence>
<reference evidence="13 14" key="1">
    <citation type="journal article" date="2015" name="Fungal Genet. Biol.">
        <title>Evolution of novel wood decay mechanisms in Agaricales revealed by the genome sequences of Fistulina hepatica and Cylindrobasidium torrendii.</title>
        <authorList>
            <person name="Floudas D."/>
            <person name="Held B.W."/>
            <person name="Riley R."/>
            <person name="Nagy L.G."/>
            <person name="Koehler G."/>
            <person name="Ransdell A.S."/>
            <person name="Younus H."/>
            <person name="Chow J."/>
            <person name="Chiniquy J."/>
            <person name="Lipzen A."/>
            <person name="Tritt A."/>
            <person name="Sun H."/>
            <person name="Haridas S."/>
            <person name="LaButti K."/>
            <person name="Ohm R.A."/>
            <person name="Kues U."/>
            <person name="Blanchette R.A."/>
            <person name="Grigoriev I.V."/>
            <person name="Minto R.E."/>
            <person name="Hibbett D.S."/>
        </authorList>
    </citation>
    <scope>NUCLEOTIDE SEQUENCE [LARGE SCALE GENOMIC DNA]</scope>
    <source>
        <strain evidence="13 14">ATCC 64428</strain>
    </source>
</reference>
<evidence type="ECO:0000256" key="6">
    <source>
        <dbReference type="ARBA" id="ARBA00023157"/>
    </source>
</evidence>
<accession>A0A0D6ZZY3</accession>
<keyword evidence="14" id="KW-1185">Reference proteome</keyword>
<evidence type="ECO:0000256" key="3">
    <source>
        <dbReference type="ARBA" id="ARBA00022729"/>
    </source>
</evidence>
<feature type="chain" id="PRO_5002316061" description="endo-polygalacturonase" evidence="12">
    <location>
        <begin position="18"/>
        <end position="360"/>
    </location>
</feature>
<evidence type="ECO:0000256" key="4">
    <source>
        <dbReference type="ARBA" id="ARBA00022737"/>
    </source>
</evidence>
<dbReference type="SMART" id="SM00710">
    <property type="entry name" value="PbH1"/>
    <property type="match status" value="7"/>
</dbReference>
<dbReference type="InterPro" id="IPR000743">
    <property type="entry name" value="Glyco_hydro_28"/>
</dbReference>
<evidence type="ECO:0000256" key="8">
    <source>
        <dbReference type="ARBA" id="ARBA00023316"/>
    </source>
</evidence>
<dbReference type="EC" id="3.2.1.15" evidence="2"/>
<proteinExistence type="inferred from homology"/>
<dbReference type="GO" id="GO:0005576">
    <property type="term" value="C:extracellular region"/>
    <property type="evidence" value="ECO:0007669"/>
    <property type="project" value="TreeGrafter"/>
</dbReference>
<keyword evidence="5 11" id="KW-0378">Hydrolase</keyword>
<dbReference type="EMBL" id="KN882117">
    <property type="protein sequence ID" value="KIY43128.1"/>
    <property type="molecule type" value="Genomic_DNA"/>
</dbReference>
<protein>
    <recommendedName>
        <fullName evidence="2">endo-polygalacturonase</fullName>
        <ecNumber evidence="2">3.2.1.15</ecNumber>
    </recommendedName>
</protein>
<keyword evidence="6" id="KW-1015">Disulfide bond</keyword>
<evidence type="ECO:0000313" key="13">
    <source>
        <dbReference type="EMBL" id="KIY43128.1"/>
    </source>
</evidence>
<comment type="similarity">
    <text evidence="1 11">Belongs to the glycosyl hydrolase 28 family.</text>
</comment>
<keyword evidence="7 11" id="KW-0326">Glycosidase</keyword>
<sequence>MFSSFLAILAIGAVVSATPTPTIEKRASCTITAYTDFASVSSCSTVTIEALTVPSGATATMSPAASATVELQGDITFAYTDSDGPLLTFEGTDITFVGNGYTIDGNGADYWDGEGTDGGVAKPHPLLKFDGSGTYSDFTVLNTPAQAISVGGSSLTFDSITVDDSAGDTDDLGANTDGFDVSADDITIKNCVVKNQDDCLAINDGTNIVFEDNTCSGGHGMSIGSIASDKTVSSVTISGNTVTDSMYGIRIKADSDATDASVSGVTYSGNTISGITYYGVLLTQSYPDNFGTPGTGCLFSDINFTGDETSITVESGAYRLAIDCGDCTGTWDFDELYITGGDAGTIDSDDATVSTRKVCV</sequence>
<evidence type="ECO:0000256" key="5">
    <source>
        <dbReference type="ARBA" id="ARBA00022801"/>
    </source>
</evidence>
<dbReference type="GO" id="GO:0004650">
    <property type="term" value="F:polygalacturonase activity"/>
    <property type="evidence" value="ECO:0007669"/>
    <property type="project" value="UniProtKB-EC"/>
</dbReference>
<name>A0A0D6ZZY3_9AGAR</name>
<gene>
    <name evidence="13" type="ORF">FISHEDRAFT_54059</name>
</gene>
<keyword evidence="8" id="KW-0961">Cell wall biogenesis/degradation</keyword>
<dbReference type="PANTHER" id="PTHR31884">
    <property type="entry name" value="POLYGALACTURONASE"/>
    <property type="match status" value="1"/>
</dbReference>
<evidence type="ECO:0000256" key="7">
    <source>
        <dbReference type="ARBA" id="ARBA00023295"/>
    </source>
</evidence>
<dbReference type="Proteomes" id="UP000054144">
    <property type="component" value="Unassembled WGS sequence"/>
</dbReference>
<comment type="catalytic activity">
    <reaction evidence="9">
        <text>(1,4-alpha-D-galacturonosyl)n+m + H2O = (1,4-alpha-D-galacturonosyl)n + (1,4-alpha-D-galacturonosyl)m.</text>
        <dbReference type="EC" id="3.2.1.15"/>
    </reaction>
</comment>
<dbReference type="Pfam" id="PF00295">
    <property type="entry name" value="Glyco_hydro_28"/>
    <property type="match status" value="1"/>
</dbReference>
<dbReference type="SUPFAM" id="SSF51126">
    <property type="entry name" value="Pectin lyase-like"/>
    <property type="match status" value="1"/>
</dbReference>
<evidence type="ECO:0000256" key="9">
    <source>
        <dbReference type="ARBA" id="ARBA00034074"/>
    </source>
</evidence>
<dbReference type="AlphaFoldDB" id="A0A0D6ZZY3"/>
<evidence type="ECO:0000256" key="1">
    <source>
        <dbReference type="ARBA" id="ARBA00008834"/>
    </source>
</evidence>